<dbReference type="PIRSF" id="PIRSF032025">
    <property type="entry name" value="UCP032025"/>
    <property type="match status" value="1"/>
</dbReference>
<protein>
    <recommendedName>
        <fullName evidence="3">DUF1489 family protein</fullName>
    </recommendedName>
</protein>
<dbReference type="AlphaFoldDB" id="A0A4R2GTZ1"/>
<proteinExistence type="predicted"/>
<evidence type="ECO:0000313" key="2">
    <source>
        <dbReference type="Proteomes" id="UP000294881"/>
    </source>
</evidence>
<accession>A0A4R2GTZ1</accession>
<keyword evidence="2" id="KW-1185">Reference proteome</keyword>
<evidence type="ECO:0000313" key="1">
    <source>
        <dbReference type="EMBL" id="TCO13795.1"/>
    </source>
</evidence>
<reference evidence="1 2" key="1">
    <citation type="submission" date="2019-03" db="EMBL/GenBank/DDBJ databases">
        <title>Genomic Encyclopedia of Type Strains, Phase IV (KMG-IV): sequencing the most valuable type-strain genomes for metagenomic binning, comparative biology and taxonomic classification.</title>
        <authorList>
            <person name="Goeker M."/>
        </authorList>
    </citation>
    <scope>NUCLEOTIDE SEQUENCE [LARGE SCALE GENOMIC DNA]</scope>
    <source>
        <strain evidence="1 2">DSM 22958</strain>
    </source>
</reference>
<dbReference type="InterPro" id="IPR008320">
    <property type="entry name" value="UCP032025"/>
</dbReference>
<organism evidence="1 2">
    <name type="scientific">Camelimonas lactis</name>
    <dbReference type="NCBI Taxonomy" id="659006"/>
    <lineage>
        <taxon>Bacteria</taxon>
        <taxon>Pseudomonadati</taxon>
        <taxon>Pseudomonadota</taxon>
        <taxon>Alphaproteobacteria</taxon>
        <taxon>Hyphomicrobiales</taxon>
        <taxon>Chelatococcaceae</taxon>
        <taxon>Camelimonas</taxon>
    </lineage>
</organism>
<dbReference type="Pfam" id="PF07370">
    <property type="entry name" value="DUF1489"/>
    <property type="match status" value="1"/>
</dbReference>
<comment type="caution">
    <text evidence="1">The sequence shown here is derived from an EMBL/GenBank/DDBJ whole genome shotgun (WGS) entry which is preliminary data.</text>
</comment>
<name>A0A4R2GTZ1_9HYPH</name>
<gene>
    <name evidence="1" type="ORF">EV666_105166</name>
</gene>
<dbReference type="Proteomes" id="UP000294881">
    <property type="component" value="Unassembled WGS sequence"/>
</dbReference>
<evidence type="ECO:0008006" key="3">
    <source>
        <dbReference type="Google" id="ProtNLM"/>
    </source>
</evidence>
<dbReference type="EMBL" id="SLWL01000005">
    <property type="protein sequence ID" value="TCO13795.1"/>
    <property type="molecule type" value="Genomic_DNA"/>
</dbReference>
<sequence>MAEWMSLNLIKLCVGCDSIQDLESWIAANADAARSGGFAYEQVATTRMMPKRRGEMDGGSLYWVIKGQIACRQRILDLRPFTDGDGVGRVHIVLDQTVVAVKPRRHRAFQGWRYLEAKDAPEDLAGAADTGDMPEAMKRELADLGLL</sequence>